<proteinExistence type="predicted"/>
<evidence type="ECO:0000313" key="1">
    <source>
        <dbReference type="EMBL" id="OGC86188.1"/>
    </source>
</evidence>
<comment type="caution">
    <text evidence="1">The sequence shown here is derived from an EMBL/GenBank/DDBJ whole genome shotgun (WGS) entry which is preliminary data.</text>
</comment>
<name>A0A1F4XX72_9BACT</name>
<dbReference type="Proteomes" id="UP000178585">
    <property type="component" value="Unassembled WGS sequence"/>
</dbReference>
<sequence>MTEKTGELTHWITIVQTPQGEEPEWVRCLWVGVSLRCLSTGKGAYAVPRAEALAKLASKSPDAAEWYEQYDEREKFYFITEEVKDITATLVSTAEA</sequence>
<reference evidence="1 2" key="1">
    <citation type="journal article" date="2016" name="Nat. Commun.">
        <title>Thousands of microbial genomes shed light on interconnected biogeochemical processes in an aquifer system.</title>
        <authorList>
            <person name="Anantharaman K."/>
            <person name="Brown C.T."/>
            <person name="Hug L.A."/>
            <person name="Sharon I."/>
            <person name="Castelle C.J."/>
            <person name="Probst A.J."/>
            <person name="Thomas B.C."/>
            <person name="Singh A."/>
            <person name="Wilkins M.J."/>
            <person name="Karaoz U."/>
            <person name="Brodie E.L."/>
            <person name="Williams K.H."/>
            <person name="Hubbard S.S."/>
            <person name="Banfield J.F."/>
        </authorList>
    </citation>
    <scope>NUCLEOTIDE SEQUENCE [LARGE SCALE GENOMIC DNA]</scope>
</reference>
<protein>
    <submittedName>
        <fullName evidence="1">Uncharacterized protein</fullName>
    </submittedName>
</protein>
<organism evidence="1 2">
    <name type="scientific">Candidatus Adlerbacteria bacterium RIFCSPLOWO2_01_FULL_54_21b</name>
    <dbReference type="NCBI Taxonomy" id="1797245"/>
    <lineage>
        <taxon>Bacteria</taxon>
        <taxon>Candidatus Adleribacteriota</taxon>
    </lineage>
</organism>
<gene>
    <name evidence="1" type="ORF">A2949_02750</name>
</gene>
<evidence type="ECO:0000313" key="2">
    <source>
        <dbReference type="Proteomes" id="UP000178585"/>
    </source>
</evidence>
<accession>A0A1F4XX72</accession>
<dbReference type="EMBL" id="MEWZ01000029">
    <property type="protein sequence ID" value="OGC86188.1"/>
    <property type="molecule type" value="Genomic_DNA"/>
</dbReference>
<dbReference type="AlphaFoldDB" id="A0A1F4XX72"/>